<accession>X1P558</accession>
<dbReference type="InterPro" id="IPR036514">
    <property type="entry name" value="SGNH_hydro_sf"/>
</dbReference>
<dbReference type="AlphaFoldDB" id="X1P558"/>
<dbReference type="CDD" id="cd00229">
    <property type="entry name" value="SGNH_hydrolase"/>
    <property type="match status" value="1"/>
</dbReference>
<evidence type="ECO:0000313" key="1">
    <source>
        <dbReference type="EMBL" id="GAI26049.1"/>
    </source>
</evidence>
<gene>
    <name evidence="1" type="ORF">S06H3_32019</name>
</gene>
<proteinExistence type="predicted"/>
<name>X1P558_9ZZZZ</name>
<dbReference type="SUPFAM" id="SSF52266">
    <property type="entry name" value="SGNH hydrolase"/>
    <property type="match status" value="1"/>
</dbReference>
<protein>
    <recommendedName>
        <fullName evidence="2">SGNH hydrolase-type esterase domain-containing protein</fullName>
    </recommendedName>
</protein>
<evidence type="ECO:0008006" key="2">
    <source>
        <dbReference type="Google" id="ProtNLM"/>
    </source>
</evidence>
<dbReference type="Gene3D" id="3.40.50.1110">
    <property type="entry name" value="SGNH hydrolase"/>
    <property type="match status" value="1"/>
</dbReference>
<sequence length="111" mass="12380">TNDAGVSLTNFSVHLEGLVIKSRNLGATVFLNLIGPVFYPGKESYPQYNNEILKIAAKYSLPVIDVLSPLRQDPDRYLYDGVHYTPEGSAVVARTVFDNVVQYLDDFGNRK</sequence>
<dbReference type="EMBL" id="BARV01018999">
    <property type="protein sequence ID" value="GAI26049.1"/>
    <property type="molecule type" value="Genomic_DNA"/>
</dbReference>
<feature type="non-terminal residue" evidence="1">
    <location>
        <position position="1"/>
    </location>
</feature>
<reference evidence="1" key="1">
    <citation type="journal article" date="2014" name="Front. Microbiol.">
        <title>High frequency of phylogenetically diverse reductive dehalogenase-homologous genes in deep subseafloor sedimentary metagenomes.</title>
        <authorList>
            <person name="Kawai M."/>
            <person name="Futagami T."/>
            <person name="Toyoda A."/>
            <person name="Takaki Y."/>
            <person name="Nishi S."/>
            <person name="Hori S."/>
            <person name="Arai W."/>
            <person name="Tsubouchi T."/>
            <person name="Morono Y."/>
            <person name="Uchiyama I."/>
            <person name="Ito T."/>
            <person name="Fujiyama A."/>
            <person name="Inagaki F."/>
            <person name="Takami H."/>
        </authorList>
    </citation>
    <scope>NUCLEOTIDE SEQUENCE</scope>
    <source>
        <strain evidence="1">Expedition CK06-06</strain>
    </source>
</reference>
<comment type="caution">
    <text evidence="1">The sequence shown here is derived from an EMBL/GenBank/DDBJ whole genome shotgun (WGS) entry which is preliminary data.</text>
</comment>
<organism evidence="1">
    <name type="scientific">marine sediment metagenome</name>
    <dbReference type="NCBI Taxonomy" id="412755"/>
    <lineage>
        <taxon>unclassified sequences</taxon>
        <taxon>metagenomes</taxon>
        <taxon>ecological metagenomes</taxon>
    </lineage>
</organism>